<dbReference type="eggNOG" id="COG2262">
    <property type="taxonomic scope" value="Bacteria"/>
</dbReference>
<keyword evidence="3 6" id="KW-0547">Nucleotide-binding</keyword>
<dbReference type="PRINTS" id="PR00326">
    <property type="entry name" value="GTP1OBG"/>
</dbReference>
<feature type="binding site" evidence="7">
    <location>
        <begin position="251"/>
        <end position="255"/>
    </location>
    <ligand>
        <name>GTP</name>
        <dbReference type="ChEBI" id="CHEBI:37565"/>
    </ligand>
</feature>
<dbReference type="Pfam" id="PF13167">
    <property type="entry name" value="GTP-bdg_N"/>
    <property type="match status" value="1"/>
</dbReference>
<comment type="cofactor">
    <cofactor evidence="8">
        <name>Mg(2+)</name>
        <dbReference type="ChEBI" id="CHEBI:18420"/>
    </cofactor>
</comment>
<comment type="subcellular location">
    <subcellularLocation>
        <location evidence="6">Cytoplasm</location>
    </subcellularLocation>
    <text evidence="6">May associate with membranes.</text>
</comment>
<dbReference type="STRING" id="158190.SpiGrapes_2699"/>
<dbReference type="InterPro" id="IPR006073">
    <property type="entry name" value="GTP-bd"/>
</dbReference>
<dbReference type="CDD" id="cd01878">
    <property type="entry name" value="HflX"/>
    <property type="match status" value="1"/>
</dbReference>
<dbReference type="PANTHER" id="PTHR10229:SF0">
    <property type="entry name" value="GTP-BINDING PROTEIN 6-RELATED"/>
    <property type="match status" value="1"/>
</dbReference>
<sequence length="450" mass="50748">METDHFEQKEENSSKGKRIHDIGEDKQKALLMVIMENNEEKAHAQVRGEELSSLVETMGPSVISTTYIPLREANSATLIGSGKVQEIKALIDQQSPDLIIFDHSLNPRVQRNLEKEFDCCVIDRDEVILQIFADRAATKESVLQVELARLEYSLPRLSRRWANLSQQRGGVKGSKGEGETQLELDHRQIKDKIVLLKTQLKKVQQQRTIQRNQRMNGNVPMGAIVGYTNSGKSSLLNALSNAGVLVENKLFATLDPTTRMVKLPGGEEILLSDTVGFVSDLPHNLVDSFKSTLEEAKYADFLIIVCDASHPDMINCYKTTVKVLEELGCTDKPAIVMINKMDAIYDQFAVSRMKSLYSPTVETSVKNNQGIEELLKQIGETIHELCPTTHYRIPDNRYDLIAHIRRTGQVETLDYTDNGIEVGARIQKRFQGPLEGFRMFTEEEEEPSEE</sequence>
<dbReference type="InterPro" id="IPR032305">
    <property type="entry name" value="GTP-bd_M"/>
</dbReference>
<dbReference type="Proteomes" id="UP000005632">
    <property type="component" value="Chromosome"/>
</dbReference>
<keyword evidence="4 8" id="KW-0460">Magnesium</keyword>
<feature type="binding site" evidence="7">
    <location>
        <begin position="273"/>
        <end position="276"/>
    </location>
    <ligand>
        <name>GTP</name>
        <dbReference type="ChEBI" id="CHEBI:37565"/>
    </ligand>
</feature>
<feature type="binding site" evidence="8">
    <location>
        <position position="233"/>
    </location>
    <ligand>
        <name>Mg(2+)</name>
        <dbReference type="ChEBI" id="CHEBI:18420"/>
    </ligand>
</feature>
<dbReference type="Gene3D" id="3.40.50.300">
    <property type="entry name" value="P-loop containing nucleotide triphosphate hydrolases"/>
    <property type="match status" value="1"/>
</dbReference>
<proteinExistence type="inferred from homology"/>
<comment type="function">
    <text evidence="6">GTPase that associates with the 50S ribosomal subunit and may have a role during protein synthesis or ribosome biogenesis.</text>
</comment>
<evidence type="ECO:0000313" key="11">
    <source>
        <dbReference type="EMBL" id="AEV30457.1"/>
    </source>
</evidence>
<comment type="similarity">
    <text evidence="6">Belongs to the TRAFAC class OBG-HflX-like GTPase superfamily. HflX GTPase family.</text>
</comment>
<dbReference type="FunFam" id="3.40.50.11060:FF:000001">
    <property type="entry name" value="GTPase HflX"/>
    <property type="match status" value="1"/>
</dbReference>
<accession>G8QVE2</accession>
<evidence type="ECO:0000256" key="9">
    <source>
        <dbReference type="SAM" id="MobiDB-lite"/>
    </source>
</evidence>
<evidence type="ECO:0000256" key="7">
    <source>
        <dbReference type="PIRSR" id="PIRSR006809-1"/>
    </source>
</evidence>
<dbReference type="InterPro" id="IPR027417">
    <property type="entry name" value="P-loop_NTPase"/>
</dbReference>
<protein>
    <recommendedName>
        <fullName evidence="6">GTPase HflX</fullName>
    </recommendedName>
    <alternativeName>
        <fullName evidence="6">GTP-binding protein HflX</fullName>
    </alternativeName>
</protein>
<evidence type="ECO:0000256" key="5">
    <source>
        <dbReference type="ARBA" id="ARBA00023134"/>
    </source>
</evidence>
<dbReference type="AlphaFoldDB" id="G8QVE2"/>
<evidence type="ECO:0000256" key="1">
    <source>
        <dbReference type="ARBA" id="ARBA00022490"/>
    </source>
</evidence>
<evidence type="ECO:0000256" key="4">
    <source>
        <dbReference type="ARBA" id="ARBA00022842"/>
    </source>
</evidence>
<reference evidence="11 12" key="1">
    <citation type="submission" date="2011-11" db="EMBL/GenBank/DDBJ databases">
        <title>Complete sequence of Spirochaeta sp. grapes.</title>
        <authorList>
            <consortium name="US DOE Joint Genome Institute"/>
            <person name="Lucas S."/>
            <person name="Han J."/>
            <person name="Lapidus A."/>
            <person name="Cheng J.-F."/>
            <person name="Goodwin L."/>
            <person name="Pitluck S."/>
            <person name="Peters L."/>
            <person name="Ovchinnikova G."/>
            <person name="Munk A.C."/>
            <person name="Detter J.C."/>
            <person name="Han C."/>
            <person name="Tapia R."/>
            <person name="Land M."/>
            <person name="Hauser L."/>
            <person name="Kyrpides N."/>
            <person name="Ivanova N."/>
            <person name="Pagani I."/>
            <person name="Ritalahtilisa K."/>
            <person name="Loeffler F."/>
            <person name="Woyke T."/>
        </authorList>
    </citation>
    <scope>NUCLEOTIDE SEQUENCE [LARGE SCALE GENOMIC DNA]</scope>
    <source>
        <strain evidence="12">ATCC BAA-1885 / DSM 22778 / Grapes</strain>
    </source>
</reference>
<evidence type="ECO:0000256" key="2">
    <source>
        <dbReference type="ARBA" id="ARBA00022723"/>
    </source>
</evidence>
<keyword evidence="12" id="KW-1185">Reference proteome</keyword>
<dbReference type="Pfam" id="PF01926">
    <property type="entry name" value="MMR_HSR1"/>
    <property type="match status" value="1"/>
</dbReference>
<dbReference type="InterPro" id="IPR016496">
    <property type="entry name" value="GTPase_HflX"/>
</dbReference>
<dbReference type="EMBL" id="CP003155">
    <property type="protein sequence ID" value="AEV30457.1"/>
    <property type="molecule type" value="Genomic_DNA"/>
</dbReference>
<feature type="binding site" evidence="7">
    <location>
        <begin position="226"/>
        <end position="233"/>
    </location>
    <ligand>
        <name>GTP</name>
        <dbReference type="ChEBI" id="CHEBI:37565"/>
    </ligand>
</feature>
<dbReference type="GO" id="GO:0003924">
    <property type="term" value="F:GTPase activity"/>
    <property type="evidence" value="ECO:0007669"/>
    <property type="project" value="UniProtKB-UniRule"/>
</dbReference>
<keyword evidence="1 6" id="KW-0963">Cytoplasm</keyword>
<feature type="domain" description="Hflx-type G" evidence="10">
    <location>
        <begin position="220"/>
        <end position="386"/>
    </location>
</feature>
<dbReference type="InterPro" id="IPR030394">
    <property type="entry name" value="G_HFLX_dom"/>
</dbReference>
<dbReference type="PIRSF" id="PIRSF006809">
    <property type="entry name" value="GTP-binding_hflX_prd"/>
    <property type="match status" value="1"/>
</dbReference>
<dbReference type="KEGG" id="sgp:SpiGrapes_2699"/>
<dbReference type="PANTHER" id="PTHR10229">
    <property type="entry name" value="GTP-BINDING PROTEIN HFLX"/>
    <property type="match status" value="1"/>
</dbReference>
<dbReference type="GO" id="GO:0046872">
    <property type="term" value="F:metal ion binding"/>
    <property type="evidence" value="ECO:0007669"/>
    <property type="project" value="UniProtKB-KW"/>
</dbReference>
<dbReference type="NCBIfam" id="TIGR03156">
    <property type="entry name" value="GTP_HflX"/>
    <property type="match status" value="1"/>
</dbReference>
<feature type="region of interest" description="Disordered" evidence="9">
    <location>
        <begin position="1"/>
        <end position="21"/>
    </location>
</feature>
<dbReference type="InterPro" id="IPR042108">
    <property type="entry name" value="GTPase_HflX_N_sf"/>
</dbReference>
<dbReference type="SUPFAM" id="SSF52540">
    <property type="entry name" value="P-loop containing nucleoside triphosphate hydrolases"/>
    <property type="match status" value="1"/>
</dbReference>
<comment type="subunit">
    <text evidence="6">Monomer. Associates with the 50S ribosomal subunit.</text>
</comment>
<dbReference type="HOGENOM" id="CLU_019597_1_0_12"/>
<feature type="binding site" evidence="7">
    <location>
        <begin position="339"/>
        <end position="342"/>
    </location>
    <ligand>
        <name>GTP</name>
        <dbReference type="ChEBI" id="CHEBI:37565"/>
    </ligand>
</feature>
<feature type="binding site" evidence="8">
    <location>
        <position position="253"/>
    </location>
    <ligand>
        <name>Mg(2+)</name>
        <dbReference type="ChEBI" id="CHEBI:18420"/>
    </ligand>
</feature>
<dbReference type="Pfam" id="PF16360">
    <property type="entry name" value="GTP-bdg_M"/>
    <property type="match status" value="1"/>
</dbReference>
<name>G8QVE2_SPHPG</name>
<evidence type="ECO:0000256" key="6">
    <source>
        <dbReference type="HAMAP-Rule" id="MF_00900"/>
    </source>
</evidence>
<dbReference type="GO" id="GO:0043022">
    <property type="term" value="F:ribosome binding"/>
    <property type="evidence" value="ECO:0007669"/>
    <property type="project" value="TreeGrafter"/>
</dbReference>
<dbReference type="Gene3D" id="3.40.50.11060">
    <property type="entry name" value="GTPase HflX, N-terminal domain"/>
    <property type="match status" value="1"/>
</dbReference>
<dbReference type="Gene3D" id="6.10.250.2860">
    <property type="match status" value="1"/>
</dbReference>
<organism evidence="11 12">
    <name type="scientific">Sphaerochaeta pleomorpha (strain ATCC BAA-1885 / DSM 22778 / Grapes)</name>
    <dbReference type="NCBI Taxonomy" id="158190"/>
    <lineage>
        <taxon>Bacteria</taxon>
        <taxon>Pseudomonadati</taxon>
        <taxon>Spirochaetota</taxon>
        <taxon>Spirochaetia</taxon>
        <taxon>Spirochaetales</taxon>
        <taxon>Sphaerochaetaceae</taxon>
        <taxon>Sphaerochaeta</taxon>
    </lineage>
</organism>
<evidence type="ECO:0000256" key="8">
    <source>
        <dbReference type="PIRSR" id="PIRSR006809-2"/>
    </source>
</evidence>
<evidence type="ECO:0000313" key="12">
    <source>
        <dbReference type="Proteomes" id="UP000005632"/>
    </source>
</evidence>
<evidence type="ECO:0000256" key="3">
    <source>
        <dbReference type="ARBA" id="ARBA00022741"/>
    </source>
</evidence>
<feature type="binding site" evidence="7">
    <location>
        <begin position="364"/>
        <end position="366"/>
    </location>
    <ligand>
        <name>GTP</name>
        <dbReference type="ChEBI" id="CHEBI:37565"/>
    </ligand>
</feature>
<dbReference type="OrthoDB" id="9812272at2"/>
<evidence type="ECO:0000259" key="10">
    <source>
        <dbReference type="PROSITE" id="PS51705"/>
    </source>
</evidence>
<keyword evidence="2 8" id="KW-0479">Metal-binding</keyword>
<dbReference type="HAMAP" id="MF_00900">
    <property type="entry name" value="GTPase_HflX"/>
    <property type="match status" value="1"/>
</dbReference>
<dbReference type="GO" id="GO:0005525">
    <property type="term" value="F:GTP binding"/>
    <property type="evidence" value="ECO:0007669"/>
    <property type="project" value="UniProtKB-UniRule"/>
</dbReference>
<keyword evidence="5 6" id="KW-0342">GTP-binding</keyword>
<dbReference type="InterPro" id="IPR025121">
    <property type="entry name" value="GTPase_HflX_N"/>
</dbReference>
<dbReference type="RefSeq" id="WP_014271297.1">
    <property type="nucleotide sequence ID" value="NC_016633.1"/>
</dbReference>
<dbReference type="GO" id="GO:0005737">
    <property type="term" value="C:cytoplasm"/>
    <property type="evidence" value="ECO:0007669"/>
    <property type="project" value="UniProtKB-SubCell"/>
</dbReference>
<gene>
    <name evidence="6" type="primary">hflX</name>
    <name evidence="11" type="ordered locus">SpiGrapes_2699</name>
</gene>
<dbReference type="PROSITE" id="PS51705">
    <property type="entry name" value="G_HFLX"/>
    <property type="match status" value="1"/>
</dbReference>